<dbReference type="InterPro" id="IPR051407">
    <property type="entry name" value="Bact_OM_lipoprot/Surf_antigen"/>
</dbReference>
<keyword evidence="5" id="KW-0449">Lipoprotein</keyword>
<organism evidence="8 9">
    <name type="scientific">Hephaestia caeni</name>
    <dbReference type="NCBI Taxonomy" id="645617"/>
    <lineage>
        <taxon>Bacteria</taxon>
        <taxon>Pseudomonadati</taxon>
        <taxon>Pseudomonadota</taxon>
        <taxon>Alphaproteobacteria</taxon>
        <taxon>Sphingomonadales</taxon>
        <taxon>Sphingomonadaceae</taxon>
        <taxon>Hephaestia</taxon>
    </lineage>
</organism>
<sequence length="184" mass="19923">MLKPLILATAALAAAAALPASAQSIEEQARFAEAQTRFQSELARFQDAFDRYRAAQQRDRGNGYYDRGAAARVPYPSYDDRYGADAYDRDENGYDPARDYRSGAQYQSRVMRPDERVYAGEDGRYYCKRNDGTTGLIVGGAAGGILGNVIDGGHSRILGTLLGGAAGALAGRAVEQNQQQVVCR</sequence>
<feature type="domain" description="Glycine zipper 2TM" evidence="7">
    <location>
        <begin position="135"/>
        <end position="175"/>
    </location>
</feature>
<dbReference type="EMBL" id="QXDC01000005">
    <property type="protein sequence ID" value="RIA36623.1"/>
    <property type="molecule type" value="Genomic_DNA"/>
</dbReference>
<evidence type="ECO:0000256" key="3">
    <source>
        <dbReference type="ARBA" id="ARBA00015281"/>
    </source>
</evidence>
<feature type="chain" id="PRO_5017452875" description="17 kDa surface antigen" evidence="6">
    <location>
        <begin position="23"/>
        <end position="184"/>
    </location>
</feature>
<evidence type="ECO:0000256" key="6">
    <source>
        <dbReference type="SAM" id="SignalP"/>
    </source>
</evidence>
<keyword evidence="9" id="KW-1185">Reference proteome</keyword>
<dbReference type="GO" id="GO:0009279">
    <property type="term" value="C:cell outer membrane"/>
    <property type="evidence" value="ECO:0007669"/>
    <property type="project" value="UniProtKB-SubCell"/>
</dbReference>
<protein>
    <recommendedName>
        <fullName evidence="3">17 kDa surface antigen</fullName>
    </recommendedName>
</protein>
<comment type="caution">
    <text evidence="8">The sequence shown here is derived from an EMBL/GenBank/DDBJ whole genome shotgun (WGS) entry which is preliminary data.</text>
</comment>
<dbReference type="OrthoDB" id="7473723at2"/>
<dbReference type="AlphaFoldDB" id="A0A397NM00"/>
<keyword evidence="6" id="KW-0732">Signal</keyword>
<feature type="signal peptide" evidence="6">
    <location>
        <begin position="1"/>
        <end position="22"/>
    </location>
</feature>
<evidence type="ECO:0000256" key="1">
    <source>
        <dbReference type="ARBA" id="ARBA00004459"/>
    </source>
</evidence>
<keyword evidence="4" id="KW-0472">Membrane</keyword>
<reference evidence="8 9" key="1">
    <citation type="submission" date="2018-08" db="EMBL/GenBank/DDBJ databases">
        <title>Genomic Encyclopedia of Type Strains, Phase IV (KMG-IV): sequencing the most valuable type-strain genomes for metagenomic binning, comparative biology and taxonomic classification.</title>
        <authorList>
            <person name="Goeker M."/>
        </authorList>
    </citation>
    <scope>NUCLEOTIDE SEQUENCE [LARGE SCALE GENOMIC DNA]</scope>
    <source>
        <strain evidence="8 9">DSM 25527</strain>
    </source>
</reference>
<dbReference type="PANTHER" id="PTHR35603:SF2">
    <property type="entry name" value="OUTER MEMBRANE LIPOPROTEIN"/>
    <property type="match status" value="1"/>
</dbReference>
<accession>A0A397NM00</accession>
<comment type="subcellular location">
    <subcellularLocation>
        <location evidence="1">Cell outer membrane</location>
        <topology evidence="1">Lipid-anchor</topology>
    </subcellularLocation>
</comment>
<dbReference type="RefSeq" id="WP_119037347.1">
    <property type="nucleotide sequence ID" value="NZ_QXDC01000005.1"/>
</dbReference>
<gene>
    <name evidence="8" type="ORF">DFR49_3907</name>
</gene>
<evidence type="ECO:0000256" key="4">
    <source>
        <dbReference type="ARBA" id="ARBA00023136"/>
    </source>
</evidence>
<evidence type="ECO:0000256" key="2">
    <source>
        <dbReference type="ARBA" id="ARBA00008681"/>
    </source>
</evidence>
<evidence type="ECO:0000256" key="5">
    <source>
        <dbReference type="ARBA" id="ARBA00023288"/>
    </source>
</evidence>
<dbReference type="Proteomes" id="UP000266568">
    <property type="component" value="Unassembled WGS sequence"/>
</dbReference>
<dbReference type="InterPro" id="IPR008816">
    <property type="entry name" value="Gly_zipper_2TM_dom"/>
</dbReference>
<proteinExistence type="inferred from homology"/>
<evidence type="ECO:0000259" key="7">
    <source>
        <dbReference type="Pfam" id="PF05433"/>
    </source>
</evidence>
<evidence type="ECO:0000313" key="8">
    <source>
        <dbReference type="EMBL" id="RIA36623.1"/>
    </source>
</evidence>
<comment type="similarity">
    <text evidence="2">Belongs to the rickettsiale 17 kDa surface antigen family.</text>
</comment>
<evidence type="ECO:0000313" key="9">
    <source>
        <dbReference type="Proteomes" id="UP000266568"/>
    </source>
</evidence>
<dbReference type="Pfam" id="PF05433">
    <property type="entry name" value="Rick_17kDa_Anti"/>
    <property type="match status" value="1"/>
</dbReference>
<name>A0A397NM00_9SPHN</name>
<dbReference type="PANTHER" id="PTHR35603">
    <property type="match status" value="1"/>
</dbReference>